<gene>
    <name evidence="2" type="ORF">RFI_14744</name>
</gene>
<name>X6N9P3_RETFI</name>
<evidence type="ECO:0000313" key="3">
    <source>
        <dbReference type="Proteomes" id="UP000023152"/>
    </source>
</evidence>
<accession>X6N9P3</accession>
<evidence type="ECO:0000256" key="1">
    <source>
        <dbReference type="SAM" id="MobiDB-lite"/>
    </source>
</evidence>
<feature type="compositionally biased region" description="Polar residues" evidence="1">
    <location>
        <begin position="301"/>
        <end position="319"/>
    </location>
</feature>
<feature type="compositionally biased region" description="Polar residues" evidence="1">
    <location>
        <begin position="420"/>
        <end position="430"/>
    </location>
</feature>
<dbReference type="AlphaFoldDB" id="X6N9P3"/>
<feature type="non-terminal residue" evidence="2">
    <location>
        <position position="580"/>
    </location>
</feature>
<sequence>MTAAVGAGTIPNVPSANSSTEVTLRNVLSNQNGTQQEASSKGNNNGNGNSNAADIALSNSLASNQVAANSVVKLMPTTNNNGNAPVIGSHNPANVPVAFVPTITTPVVPTATIINPVPGSTHRSSRNSFSAQPFYSHAYPSAGVMTGLTGLAGMGTSTRHHRASSHTSAPITGSYFVPHSNTVYSFGTPGSTTASITAQTPKPTLMQQTSNHSQAGTVLTQSQMQMQAQPNALAAQRSMEANVLVNASVGINSAVIVTVPSAKMAEDVPSGVKLQQSLSTVGVGHTAMAMTMEGQPLSEMQQLPSLSMKRSQSPPQEKPTTTTTTTTLLVSGSHEGSGMDSLDPHMVNSNQLVTFDPRYKNQDIWRLIFAMSTEQVIRELQHRNAKVSMNDGDTLLKSQLVKEVEKELKLLRTMNKENTGHNANAVSSSTMEHHAGKESVLPLSTPKSHFVSDFGSTLSAWSIPQSNSSLTGDVAISPSPTAEPSSIGGSELQNNDPIKNPLSTRLGHRHRESQVLDPGMQISKHSHISKSVGGYEHDDISKGTVNTINPANDNASSEVNAHTVGFAHDNASFVRVELQL</sequence>
<dbReference type="Proteomes" id="UP000023152">
    <property type="component" value="Unassembled WGS sequence"/>
</dbReference>
<comment type="caution">
    <text evidence="2">The sequence shown here is derived from an EMBL/GenBank/DDBJ whole genome shotgun (WGS) entry which is preliminary data.</text>
</comment>
<keyword evidence="3" id="KW-1185">Reference proteome</keyword>
<feature type="region of interest" description="Disordered" evidence="1">
    <location>
        <begin position="1"/>
        <end position="53"/>
    </location>
</feature>
<feature type="region of interest" description="Disordered" evidence="1">
    <location>
        <begin position="301"/>
        <end position="324"/>
    </location>
</feature>
<feature type="compositionally biased region" description="Polar residues" evidence="1">
    <location>
        <begin position="478"/>
        <end position="503"/>
    </location>
</feature>
<feature type="compositionally biased region" description="Low complexity" evidence="1">
    <location>
        <begin position="38"/>
        <end position="53"/>
    </location>
</feature>
<evidence type="ECO:0000313" key="2">
    <source>
        <dbReference type="EMBL" id="ETO22454.1"/>
    </source>
</evidence>
<feature type="region of interest" description="Disordered" evidence="1">
    <location>
        <begin position="468"/>
        <end position="504"/>
    </location>
</feature>
<feature type="region of interest" description="Disordered" evidence="1">
    <location>
        <begin position="415"/>
        <end position="444"/>
    </location>
</feature>
<feature type="compositionally biased region" description="Polar residues" evidence="1">
    <location>
        <begin position="12"/>
        <end position="37"/>
    </location>
</feature>
<proteinExistence type="predicted"/>
<dbReference type="EMBL" id="ASPP01010725">
    <property type="protein sequence ID" value="ETO22454.1"/>
    <property type="molecule type" value="Genomic_DNA"/>
</dbReference>
<protein>
    <submittedName>
        <fullName evidence="2">Uncharacterized protein</fullName>
    </submittedName>
</protein>
<reference evidence="2 3" key="1">
    <citation type="journal article" date="2013" name="Curr. Biol.">
        <title>The Genome of the Foraminiferan Reticulomyxa filosa.</title>
        <authorList>
            <person name="Glockner G."/>
            <person name="Hulsmann N."/>
            <person name="Schleicher M."/>
            <person name="Noegel A.A."/>
            <person name="Eichinger L."/>
            <person name="Gallinger C."/>
            <person name="Pawlowski J."/>
            <person name="Sierra R."/>
            <person name="Euteneuer U."/>
            <person name="Pillet L."/>
            <person name="Moustafa A."/>
            <person name="Platzer M."/>
            <person name="Groth M."/>
            <person name="Szafranski K."/>
            <person name="Schliwa M."/>
        </authorList>
    </citation>
    <scope>NUCLEOTIDE SEQUENCE [LARGE SCALE GENOMIC DNA]</scope>
</reference>
<organism evidence="2 3">
    <name type="scientific">Reticulomyxa filosa</name>
    <dbReference type="NCBI Taxonomy" id="46433"/>
    <lineage>
        <taxon>Eukaryota</taxon>
        <taxon>Sar</taxon>
        <taxon>Rhizaria</taxon>
        <taxon>Retaria</taxon>
        <taxon>Foraminifera</taxon>
        <taxon>Monothalamids</taxon>
        <taxon>Reticulomyxidae</taxon>
        <taxon>Reticulomyxa</taxon>
    </lineage>
</organism>